<dbReference type="STRING" id="930089.W6Y8J6"/>
<evidence type="ECO:0000256" key="3">
    <source>
        <dbReference type="PROSITE-ProRule" id="PRU00023"/>
    </source>
</evidence>
<dbReference type="Pfam" id="PF12796">
    <property type="entry name" value="Ank_2"/>
    <property type="match status" value="1"/>
</dbReference>
<gene>
    <name evidence="4" type="ORF">COCCADRAFT_95045</name>
</gene>
<keyword evidence="1" id="KW-0677">Repeat</keyword>
<accession>W6Y8J6</accession>
<evidence type="ECO:0000256" key="2">
    <source>
        <dbReference type="ARBA" id="ARBA00023043"/>
    </source>
</evidence>
<dbReference type="HOGENOM" id="CLU_000134_18_9_1"/>
<dbReference type="PROSITE" id="PS50088">
    <property type="entry name" value="ANK_REPEAT"/>
    <property type="match status" value="2"/>
</dbReference>
<reference evidence="4 5" key="1">
    <citation type="journal article" date="2013" name="PLoS Genet.">
        <title>Comparative genome structure, secondary metabolite, and effector coding capacity across Cochliobolus pathogens.</title>
        <authorList>
            <person name="Condon B.J."/>
            <person name="Leng Y."/>
            <person name="Wu D."/>
            <person name="Bushley K.E."/>
            <person name="Ohm R.A."/>
            <person name="Otillar R."/>
            <person name="Martin J."/>
            <person name="Schackwitz W."/>
            <person name="Grimwood J."/>
            <person name="MohdZainudin N."/>
            <person name="Xue C."/>
            <person name="Wang R."/>
            <person name="Manning V.A."/>
            <person name="Dhillon B."/>
            <person name="Tu Z.J."/>
            <person name="Steffenson B.J."/>
            <person name="Salamov A."/>
            <person name="Sun H."/>
            <person name="Lowry S."/>
            <person name="LaButti K."/>
            <person name="Han J."/>
            <person name="Copeland A."/>
            <person name="Lindquist E."/>
            <person name="Barry K."/>
            <person name="Schmutz J."/>
            <person name="Baker S.E."/>
            <person name="Ciuffetti L.M."/>
            <person name="Grigoriev I.V."/>
            <person name="Zhong S."/>
            <person name="Turgeon B.G."/>
        </authorList>
    </citation>
    <scope>NUCLEOTIDE SEQUENCE [LARGE SCALE GENOMIC DNA]</scope>
    <source>
        <strain evidence="4 5">26-R-13</strain>
    </source>
</reference>
<feature type="repeat" description="ANK" evidence="3">
    <location>
        <begin position="72"/>
        <end position="104"/>
    </location>
</feature>
<dbReference type="InterPro" id="IPR002110">
    <property type="entry name" value="Ankyrin_rpt"/>
</dbReference>
<dbReference type="PANTHER" id="PTHR24201:SF2">
    <property type="entry name" value="ANKYRIN REPEAT DOMAIN-CONTAINING PROTEIN 42"/>
    <property type="match status" value="1"/>
</dbReference>
<sequence>MSDRTHRGRTLLHIAANNGQYEIVEWLLSLGADPSVADKEGWMPLHLAATADLATAKLLYQAGADVHAYNNQGCTVLRIAASQGQREIVEWLLLLGADPHATDENGWTPIHSAAT</sequence>
<dbReference type="SUPFAM" id="SSF48403">
    <property type="entry name" value="Ankyrin repeat"/>
    <property type="match status" value="1"/>
</dbReference>
<feature type="non-terminal residue" evidence="4">
    <location>
        <position position="115"/>
    </location>
</feature>
<dbReference type="InterPro" id="IPR036770">
    <property type="entry name" value="Ankyrin_rpt-contain_sf"/>
</dbReference>
<evidence type="ECO:0000313" key="5">
    <source>
        <dbReference type="Proteomes" id="UP000053841"/>
    </source>
</evidence>
<keyword evidence="5" id="KW-1185">Reference proteome</keyword>
<feature type="repeat" description="ANK" evidence="3">
    <location>
        <begin position="7"/>
        <end position="39"/>
    </location>
</feature>
<proteinExistence type="predicted"/>
<dbReference type="PANTHER" id="PTHR24201">
    <property type="entry name" value="ANK_REP_REGION DOMAIN-CONTAINING PROTEIN"/>
    <property type="match status" value="1"/>
</dbReference>
<dbReference type="PROSITE" id="PS50297">
    <property type="entry name" value="ANK_REP_REGION"/>
    <property type="match status" value="2"/>
</dbReference>
<dbReference type="AlphaFoldDB" id="W6Y8J6"/>
<name>W6Y8J6_COCC2</name>
<dbReference type="EMBL" id="KI964602">
    <property type="protein sequence ID" value="EUC33815.1"/>
    <property type="molecule type" value="Genomic_DNA"/>
</dbReference>
<organism evidence="4 5">
    <name type="scientific">Cochliobolus carbonum (strain 26-R-13)</name>
    <name type="common">Maize leaf spot fungus</name>
    <name type="synonym">Bipolaris zeicola</name>
    <dbReference type="NCBI Taxonomy" id="930089"/>
    <lineage>
        <taxon>Eukaryota</taxon>
        <taxon>Fungi</taxon>
        <taxon>Dikarya</taxon>
        <taxon>Ascomycota</taxon>
        <taxon>Pezizomycotina</taxon>
        <taxon>Dothideomycetes</taxon>
        <taxon>Pleosporomycetidae</taxon>
        <taxon>Pleosporales</taxon>
        <taxon>Pleosporineae</taxon>
        <taxon>Pleosporaceae</taxon>
        <taxon>Bipolaris</taxon>
    </lineage>
</organism>
<evidence type="ECO:0000313" key="4">
    <source>
        <dbReference type="EMBL" id="EUC33815.1"/>
    </source>
</evidence>
<evidence type="ECO:0000256" key="1">
    <source>
        <dbReference type="ARBA" id="ARBA00022737"/>
    </source>
</evidence>
<dbReference type="PRINTS" id="PR01415">
    <property type="entry name" value="ANKYRIN"/>
</dbReference>
<dbReference type="KEGG" id="bze:COCCADRAFT_95045"/>
<dbReference type="RefSeq" id="XP_007711845.1">
    <property type="nucleotide sequence ID" value="XM_007713655.1"/>
</dbReference>
<dbReference type="InterPro" id="IPR050776">
    <property type="entry name" value="Ank_Repeat/CDKN_Inhibitor"/>
</dbReference>
<dbReference type="OrthoDB" id="341259at2759"/>
<dbReference type="GeneID" id="19153872"/>
<dbReference type="Gene3D" id="1.25.40.20">
    <property type="entry name" value="Ankyrin repeat-containing domain"/>
    <property type="match status" value="2"/>
</dbReference>
<dbReference type="eggNOG" id="KOG4412">
    <property type="taxonomic scope" value="Eukaryota"/>
</dbReference>
<dbReference type="Proteomes" id="UP000053841">
    <property type="component" value="Unassembled WGS sequence"/>
</dbReference>
<dbReference type="SMART" id="SM00248">
    <property type="entry name" value="ANK"/>
    <property type="match status" value="3"/>
</dbReference>
<keyword evidence="2 3" id="KW-0040">ANK repeat</keyword>
<protein>
    <submittedName>
        <fullName evidence="4">Uncharacterized protein</fullName>
    </submittedName>
</protein>